<dbReference type="RefSeq" id="WP_324780939.1">
    <property type="nucleotide sequence ID" value="NZ_CP141769.1"/>
</dbReference>
<dbReference type="InterPro" id="IPR056796">
    <property type="entry name" value="FdhE_C"/>
</dbReference>
<evidence type="ECO:0000313" key="7">
    <source>
        <dbReference type="Proteomes" id="UP001334732"/>
    </source>
</evidence>
<name>A0ABZ1CLZ5_9PROT</name>
<dbReference type="Pfam" id="PF24860">
    <property type="entry name" value="FdhE_C"/>
    <property type="match status" value="1"/>
</dbReference>
<evidence type="ECO:0000313" key="6">
    <source>
        <dbReference type="EMBL" id="WRS40409.1"/>
    </source>
</evidence>
<evidence type="ECO:0000259" key="5">
    <source>
        <dbReference type="Pfam" id="PF24860"/>
    </source>
</evidence>
<dbReference type="CDD" id="cd16341">
    <property type="entry name" value="FdhE"/>
    <property type="match status" value="1"/>
</dbReference>
<dbReference type="InterPro" id="IPR024064">
    <property type="entry name" value="FdhE-like_sf"/>
</dbReference>
<evidence type="ECO:0000256" key="1">
    <source>
        <dbReference type="ARBA" id="ARBA00022490"/>
    </source>
</evidence>
<dbReference type="Pfam" id="PF24859">
    <property type="entry name" value="FdhE_central"/>
    <property type="match status" value="1"/>
</dbReference>
<sequence>MTTSLLQPGDIEAAAGAIPELRLPPGDLFLARARRLEQLADGHTLGDYLRFVAALARAQHERLAAGQVPQLPGAERLAQCREYQMPPLAPAGLAHPPAWRGMAREFAREMQSSLPEAGRAAMRKVASADDAWLDEQATRLLEGDYRDLDPAAAPVIGAALQVQWTKLARQLAPAQVARPEHPNLCPVCGSHPVSSVVRIGGAENGLRYLHCALCGSEWHVVRAKCSNCDNTRGIAYYHLEGGDSVVRAESCPECQTYLKVIQQDKNPQVEPVADDLATLALDLLMDQQGFGRSGVNWYLIQGTP</sequence>
<dbReference type="HAMAP" id="MF_00611">
    <property type="entry name" value="FdeH"/>
    <property type="match status" value="1"/>
</dbReference>
<dbReference type="Gene3D" id="3.90.1670.10">
    <property type="entry name" value="FdhE-like domain"/>
    <property type="match status" value="1"/>
</dbReference>
<evidence type="ECO:0000259" key="3">
    <source>
        <dbReference type="Pfam" id="PF04216"/>
    </source>
</evidence>
<dbReference type="PANTHER" id="PTHR37689">
    <property type="entry name" value="PROTEIN FDHE"/>
    <property type="match status" value="1"/>
</dbReference>
<dbReference type="Pfam" id="PF04216">
    <property type="entry name" value="FdhE_N"/>
    <property type="match status" value="1"/>
</dbReference>
<protein>
    <recommendedName>
        <fullName evidence="2">Protein FdhE homolog</fullName>
    </recommendedName>
</protein>
<organism evidence="6 7">
    <name type="scientific">Thiobacillus sedimenti</name>
    <dbReference type="NCBI Taxonomy" id="3110231"/>
    <lineage>
        <taxon>Bacteria</taxon>
        <taxon>Pseudomonadati</taxon>
        <taxon>Pseudomonadota</taxon>
        <taxon>Betaproteobacteria</taxon>
        <taxon>Nitrosomonadales</taxon>
        <taxon>Thiobacillaceae</taxon>
        <taxon>Thiobacillus</taxon>
    </lineage>
</organism>
<reference evidence="6 7" key="1">
    <citation type="submission" date="2023-12" db="EMBL/GenBank/DDBJ databases">
        <title>Thiobacillus sedimentum sp. nov., a chemolithoautotrophic sulfur-oxidizing bacterium isolated from freshwater sediment.</title>
        <authorList>
            <person name="Luo J."/>
            <person name="Dai C."/>
        </authorList>
    </citation>
    <scope>NUCLEOTIDE SEQUENCE [LARGE SCALE GENOMIC DNA]</scope>
    <source>
        <strain evidence="6 7">SCUT-2</strain>
    </source>
</reference>
<comment type="similarity">
    <text evidence="2">Belongs to the FdhE family.</text>
</comment>
<feature type="domain" description="FdhE C-terminal" evidence="5">
    <location>
        <begin position="224"/>
        <end position="299"/>
    </location>
</feature>
<dbReference type="InterPro" id="IPR006452">
    <property type="entry name" value="Formate_DH_accessory"/>
</dbReference>
<evidence type="ECO:0000259" key="4">
    <source>
        <dbReference type="Pfam" id="PF24859"/>
    </source>
</evidence>
<feature type="domain" description="FdhE central" evidence="4">
    <location>
        <begin position="184"/>
        <end position="222"/>
    </location>
</feature>
<feature type="domain" description="FdhE N-terminal" evidence="3">
    <location>
        <begin position="18"/>
        <end position="178"/>
    </location>
</feature>
<proteinExistence type="inferred from homology"/>
<dbReference type="NCBIfam" id="TIGR01562">
    <property type="entry name" value="FdhE"/>
    <property type="match status" value="1"/>
</dbReference>
<dbReference type="EMBL" id="CP141769">
    <property type="protein sequence ID" value="WRS40409.1"/>
    <property type="molecule type" value="Genomic_DNA"/>
</dbReference>
<dbReference type="InterPro" id="IPR056797">
    <property type="entry name" value="FdhE_central"/>
</dbReference>
<dbReference type="SUPFAM" id="SSF144020">
    <property type="entry name" value="FdhE-like"/>
    <property type="match status" value="1"/>
</dbReference>
<dbReference type="Proteomes" id="UP001334732">
    <property type="component" value="Chromosome"/>
</dbReference>
<dbReference type="InterPro" id="IPR056774">
    <property type="entry name" value="FdhE_N"/>
</dbReference>
<gene>
    <name evidence="2 6" type="primary">fdhE</name>
    <name evidence="6" type="ORF">VA613_05925</name>
</gene>
<accession>A0ABZ1CLZ5</accession>
<keyword evidence="7" id="KW-1185">Reference proteome</keyword>
<keyword evidence="1 2" id="KW-0963">Cytoplasm</keyword>
<comment type="function">
    <text evidence="2">Necessary for formate dehydrogenase activity.</text>
</comment>
<dbReference type="PANTHER" id="PTHR37689:SF1">
    <property type="entry name" value="PROTEIN FDHE"/>
    <property type="match status" value="1"/>
</dbReference>
<comment type="subcellular location">
    <subcellularLocation>
        <location evidence="2">Cytoplasm</location>
    </subcellularLocation>
</comment>
<evidence type="ECO:0000256" key="2">
    <source>
        <dbReference type="HAMAP-Rule" id="MF_00611"/>
    </source>
</evidence>
<dbReference type="PIRSF" id="PIRSF018296">
    <property type="entry name" value="Format_dh_formtn"/>
    <property type="match status" value="1"/>
</dbReference>